<dbReference type="Pfam" id="PF00589">
    <property type="entry name" value="Phage_integrase"/>
    <property type="match status" value="1"/>
</dbReference>
<dbReference type="GO" id="GO:0003677">
    <property type="term" value="F:DNA binding"/>
    <property type="evidence" value="ECO:0007669"/>
    <property type="project" value="InterPro"/>
</dbReference>
<dbReference type="SUPFAM" id="SSF56349">
    <property type="entry name" value="DNA breaking-rejoining enzymes"/>
    <property type="match status" value="1"/>
</dbReference>
<accession>A0A517MUA8</accession>
<dbReference type="Gene3D" id="1.10.443.10">
    <property type="entry name" value="Intergrase catalytic core"/>
    <property type="match status" value="1"/>
</dbReference>
<feature type="domain" description="Tyr recombinase" evidence="2">
    <location>
        <begin position="9"/>
        <end position="82"/>
    </location>
</feature>
<keyword evidence="4" id="KW-1185">Reference proteome</keyword>
<reference evidence="3 4" key="1">
    <citation type="submission" date="2019-02" db="EMBL/GenBank/DDBJ databases">
        <title>Deep-cultivation of Planctomycetes and their phenomic and genomic characterization uncovers novel biology.</title>
        <authorList>
            <person name="Wiegand S."/>
            <person name="Jogler M."/>
            <person name="Boedeker C."/>
            <person name="Pinto D."/>
            <person name="Vollmers J."/>
            <person name="Rivas-Marin E."/>
            <person name="Kohn T."/>
            <person name="Peeters S.H."/>
            <person name="Heuer A."/>
            <person name="Rast P."/>
            <person name="Oberbeckmann S."/>
            <person name="Bunk B."/>
            <person name="Jeske O."/>
            <person name="Meyerdierks A."/>
            <person name="Storesund J.E."/>
            <person name="Kallscheuer N."/>
            <person name="Luecker S."/>
            <person name="Lage O.M."/>
            <person name="Pohl T."/>
            <person name="Merkel B.J."/>
            <person name="Hornburger P."/>
            <person name="Mueller R.-W."/>
            <person name="Bruemmer F."/>
            <person name="Labrenz M."/>
            <person name="Spormann A.M."/>
            <person name="Op den Camp H."/>
            <person name="Overmann J."/>
            <person name="Amann R."/>
            <person name="Jetten M.S.M."/>
            <person name="Mascher T."/>
            <person name="Medema M.H."/>
            <person name="Devos D.P."/>
            <person name="Kaster A.-K."/>
            <person name="Ovreas L."/>
            <person name="Rohde M."/>
            <person name="Galperin M.Y."/>
            <person name="Jogler C."/>
        </authorList>
    </citation>
    <scope>NUCLEOTIDE SEQUENCE [LARGE SCALE GENOMIC DNA]</scope>
    <source>
        <strain evidence="3 4">HG15A2</strain>
    </source>
</reference>
<dbReference type="InterPro" id="IPR011010">
    <property type="entry name" value="DNA_brk_join_enz"/>
</dbReference>
<dbReference type="GO" id="GO:0015074">
    <property type="term" value="P:DNA integration"/>
    <property type="evidence" value="ECO:0007669"/>
    <property type="project" value="InterPro"/>
</dbReference>
<keyword evidence="1" id="KW-0233">DNA recombination</keyword>
<proteinExistence type="predicted"/>
<organism evidence="3 4">
    <name type="scientific">Adhaeretor mobilis</name>
    <dbReference type="NCBI Taxonomy" id="1930276"/>
    <lineage>
        <taxon>Bacteria</taxon>
        <taxon>Pseudomonadati</taxon>
        <taxon>Planctomycetota</taxon>
        <taxon>Planctomycetia</taxon>
        <taxon>Pirellulales</taxon>
        <taxon>Lacipirellulaceae</taxon>
        <taxon>Adhaeretor</taxon>
    </lineage>
</organism>
<gene>
    <name evidence="3" type="ORF">HG15A2_17480</name>
</gene>
<dbReference type="InterPro" id="IPR002104">
    <property type="entry name" value="Integrase_catalytic"/>
</dbReference>
<dbReference type="KEGG" id="amob:HG15A2_17480"/>
<dbReference type="EMBL" id="CP036263">
    <property type="protein sequence ID" value="QDS98468.1"/>
    <property type="molecule type" value="Genomic_DNA"/>
</dbReference>
<evidence type="ECO:0000259" key="2">
    <source>
        <dbReference type="Pfam" id="PF00589"/>
    </source>
</evidence>
<sequence length="112" mass="12536">MGSVFVVAEQQKRLDTVSKTITKIGKESRVVVNKEQSKFASAHDLRRAFGTRWAARVQPATLREIMRHSSIDTTMKFYVDLNGESVASELWGKETPSQGGVNSKLFLGRLHT</sequence>
<dbReference type="AlphaFoldDB" id="A0A517MUA8"/>
<protein>
    <recommendedName>
        <fullName evidence="2">Tyr recombinase domain-containing protein</fullName>
    </recommendedName>
</protein>
<dbReference type="InterPro" id="IPR013762">
    <property type="entry name" value="Integrase-like_cat_sf"/>
</dbReference>
<dbReference type="Proteomes" id="UP000319852">
    <property type="component" value="Chromosome"/>
</dbReference>
<dbReference type="GO" id="GO:0006310">
    <property type="term" value="P:DNA recombination"/>
    <property type="evidence" value="ECO:0007669"/>
    <property type="project" value="UniProtKB-KW"/>
</dbReference>
<evidence type="ECO:0000313" key="4">
    <source>
        <dbReference type="Proteomes" id="UP000319852"/>
    </source>
</evidence>
<evidence type="ECO:0000313" key="3">
    <source>
        <dbReference type="EMBL" id="QDS98468.1"/>
    </source>
</evidence>
<evidence type="ECO:0000256" key="1">
    <source>
        <dbReference type="ARBA" id="ARBA00023172"/>
    </source>
</evidence>
<name>A0A517MUA8_9BACT</name>